<gene>
    <name evidence="5" type="ORF">MNBD_BACTEROID05-1116</name>
</gene>
<dbReference type="EMBL" id="UOEN01000338">
    <property type="protein sequence ID" value="VAW16698.1"/>
    <property type="molecule type" value="Genomic_DNA"/>
</dbReference>
<comment type="similarity">
    <text evidence="1">Belongs to the bacterial ribosomal protein bL35 family.</text>
</comment>
<dbReference type="NCBIfam" id="TIGR00001">
    <property type="entry name" value="rpmI_bact"/>
    <property type="match status" value="1"/>
</dbReference>
<dbReference type="InterPro" id="IPR001706">
    <property type="entry name" value="Ribosomal_bL35"/>
</dbReference>
<dbReference type="HAMAP" id="MF_00514">
    <property type="entry name" value="Ribosomal_bL35"/>
    <property type="match status" value="1"/>
</dbReference>
<dbReference type="PANTHER" id="PTHR33343:SF1">
    <property type="entry name" value="LARGE RIBOSOMAL SUBUNIT PROTEIN BL35M"/>
    <property type="match status" value="1"/>
</dbReference>
<keyword evidence="3" id="KW-0687">Ribonucleoprotein</keyword>
<proteinExistence type="inferred from homology"/>
<dbReference type="Gene3D" id="4.10.410.60">
    <property type="match status" value="1"/>
</dbReference>
<dbReference type="FunFam" id="4.10.410.60:FF:000001">
    <property type="entry name" value="50S ribosomal protein L35"/>
    <property type="match status" value="1"/>
</dbReference>
<feature type="region of interest" description="Disordered" evidence="4">
    <location>
        <begin position="1"/>
        <end position="52"/>
    </location>
</feature>
<evidence type="ECO:0000256" key="1">
    <source>
        <dbReference type="ARBA" id="ARBA00006598"/>
    </source>
</evidence>
<evidence type="ECO:0000256" key="4">
    <source>
        <dbReference type="SAM" id="MobiDB-lite"/>
    </source>
</evidence>
<dbReference type="PRINTS" id="PR00064">
    <property type="entry name" value="RIBOSOMALL35"/>
</dbReference>
<dbReference type="GO" id="GO:0006412">
    <property type="term" value="P:translation"/>
    <property type="evidence" value="ECO:0007669"/>
    <property type="project" value="InterPro"/>
</dbReference>
<evidence type="ECO:0000256" key="2">
    <source>
        <dbReference type="ARBA" id="ARBA00022980"/>
    </source>
</evidence>
<organism evidence="5">
    <name type="scientific">hydrothermal vent metagenome</name>
    <dbReference type="NCBI Taxonomy" id="652676"/>
    <lineage>
        <taxon>unclassified sequences</taxon>
        <taxon>metagenomes</taxon>
        <taxon>ecological metagenomes</taxon>
    </lineage>
</organism>
<dbReference type="InterPro" id="IPR021137">
    <property type="entry name" value="Ribosomal_bL35-like"/>
</dbReference>
<dbReference type="AlphaFoldDB" id="A0A3B0TFK1"/>
<sequence length="65" mass="7516">MPKLKTNRSAAKRFKITKSGKLKKRSASRGHILGKMSRKQKRKLRQSSYVSSADEKKIRRLLPYG</sequence>
<dbReference type="PANTHER" id="PTHR33343">
    <property type="entry name" value="54S RIBOSOMAL PROTEIN BL35M"/>
    <property type="match status" value="1"/>
</dbReference>
<dbReference type="InterPro" id="IPR037229">
    <property type="entry name" value="Ribosomal_bL35_sf"/>
</dbReference>
<dbReference type="InterPro" id="IPR018265">
    <property type="entry name" value="Ribosomal_bL35_CS"/>
</dbReference>
<dbReference type="SUPFAM" id="SSF143034">
    <property type="entry name" value="L35p-like"/>
    <property type="match status" value="1"/>
</dbReference>
<dbReference type="GO" id="GO:0022625">
    <property type="term" value="C:cytosolic large ribosomal subunit"/>
    <property type="evidence" value="ECO:0007669"/>
    <property type="project" value="TreeGrafter"/>
</dbReference>
<keyword evidence="2 5" id="KW-0689">Ribosomal protein</keyword>
<reference evidence="5" key="1">
    <citation type="submission" date="2018-06" db="EMBL/GenBank/DDBJ databases">
        <authorList>
            <person name="Zhirakovskaya E."/>
        </authorList>
    </citation>
    <scope>NUCLEOTIDE SEQUENCE</scope>
</reference>
<evidence type="ECO:0000313" key="5">
    <source>
        <dbReference type="EMBL" id="VAW16698.1"/>
    </source>
</evidence>
<accession>A0A3B0TFK1</accession>
<feature type="compositionally biased region" description="Basic residues" evidence="4">
    <location>
        <begin position="36"/>
        <end position="45"/>
    </location>
</feature>
<name>A0A3B0TFK1_9ZZZZ</name>
<dbReference type="GO" id="GO:0003735">
    <property type="term" value="F:structural constituent of ribosome"/>
    <property type="evidence" value="ECO:0007669"/>
    <property type="project" value="InterPro"/>
</dbReference>
<evidence type="ECO:0000256" key="3">
    <source>
        <dbReference type="ARBA" id="ARBA00023274"/>
    </source>
</evidence>
<feature type="compositionally biased region" description="Basic residues" evidence="4">
    <location>
        <begin position="10"/>
        <end position="28"/>
    </location>
</feature>
<dbReference type="Pfam" id="PF01632">
    <property type="entry name" value="Ribosomal_L35p"/>
    <property type="match status" value="1"/>
</dbReference>
<protein>
    <submittedName>
        <fullName evidence="5">LSU ribosomal protein L35p</fullName>
    </submittedName>
</protein>
<dbReference type="PROSITE" id="PS00936">
    <property type="entry name" value="RIBOSOMAL_L35"/>
    <property type="match status" value="1"/>
</dbReference>